<protein>
    <submittedName>
        <fullName evidence="1">Uncharacterized protein</fullName>
    </submittedName>
</protein>
<gene>
    <name evidence="1" type="ORF">QYM36_007645</name>
</gene>
<comment type="caution">
    <text evidence="1">The sequence shown here is derived from an EMBL/GenBank/DDBJ whole genome shotgun (WGS) entry which is preliminary data.</text>
</comment>
<feature type="non-terminal residue" evidence="1">
    <location>
        <position position="1"/>
    </location>
</feature>
<evidence type="ECO:0000313" key="2">
    <source>
        <dbReference type="Proteomes" id="UP001187531"/>
    </source>
</evidence>
<dbReference type="Proteomes" id="UP001187531">
    <property type="component" value="Unassembled WGS sequence"/>
</dbReference>
<proteinExistence type="predicted"/>
<name>A0AA88LD14_ARTSF</name>
<dbReference type="EMBL" id="JAVRJZ010000001">
    <property type="protein sequence ID" value="KAK2726868.1"/>
    <property type="molecule type" value="Genomic_DNA"/>
</dbReference>
<keyword evidence="2" id="KW-1185">Reference proteome</keyword>
<accession>A0AA88LD14</accession>
<organism evidence="1 2">
    <name type="scientific">Artemia franciscana</name>
    <name type="common">Brine shrimp</name>
    <name type="synonym">Artemia sanfranciscana</name>
    <dbReference type="NCBI Taxonomy" id="6661"/>
    <lineage>
        <taxon>Eukaryota</taxon>
        <taxon>Metazoa</taxon>
        <taxon>Ecdysozoa</taxon>
        <taxon>Arthropoda</taxon>
        <taxon>Crustacea</taxon>
        <taxon>Branchiopoda</taxon>
        <taxon>Anostraca</taxon>
        <taxon>Artemiidae</taxon>
        <taxon>Artemia</taxon>
    </lineage>
</organism>
<reference evidence="1" key="1">
    <citation type="submission" date="2023-07" db="EMBL/GenBank/DDBJ databases">
        <title>Chromosome-level genome assembly of Artemia franciscana.</title>
        <authorList>
            <person name="Jo E."/>
        </authorList>
    </citation>
    <scope>NUCLEOTIDE SEQUENCE</scope>
    <source>
        <tissue evidence="1">Whole body</tissue>
    </source>
</reference>
<evidence type="ECO:0000313" key="1">
    <source>
        <dbReference type="EMBL" id="KAK2726868.1"/>
    </source>
</evidence>
<sequence length="73" mass="7917">RRQFSLINGLGKDLRNICQALDNQQLVQAVDLASANAIQLNDGTEGAVHEPGRPELLKTNLKSFSTIFAGPNQ</sequence>
<dbReference type="AlphaFoldDB" id="A0AA88LD14"/>
<feature type="non-terminal residue" evidence="1">
    <location>
        <position position="73"/>
    </location>
</feature>